<dbReference type="PANTHER" id="PTHR13466">
    <property type="entry name" value="TEX2 PROTEIN-RELATED"/>
    <property type="match status" value="1"/>
</dbReference>
<dbReference type="Pfam" id="PF23065">
    <property type="entry name" value="PH_SMPa"/>
    <property type="match status" value="1"/>
</dbReference>
<evidence type="ECO:0000256" key="3">
    <source>
        <dbReference type="ARBA" id="ARBA00022692"/>
    </source>
</evidence>
<feature type="compositionally biased region" description="Polar residues" evidence="9">
    <location>
        <begin position="195"/>
        <end position="205"/>
    </location>
</feature>
<keyword evidence="13" id="KW-1185">Reference proteome</keyword>
<dbReference type="InterPro" id="IPR031468">
    <property type="entry name" value="SMP_LBD"/>
</dbReference>
<evidence type="ECO:0000256" key="8">
    <source>
        <dbReference type="ARBA" id="ARBA00023136"/>
    </source>
</evidence>
<feature type="region of interest" description="Disordered" evidence="9">
    <location>
        <begin position="656"/>
        <end position="723"/>
    </location>
</feature>
<evidence type="ECO:0000256" key="4">
    <source>
        <dbReference type="ARBA" id="ARBA00022824"/>
    </source>
</evidence>
<evidence type="ECO:0000256" key="2">
    <source>
        <dbReference type="ARBA" id="ARBA00022448"/>
    </source>
</evidence>
<dbReference type="AlphaFoldDB" id="A0AAV5JSF2"/>
<feature type="region of interest" description="Disordered" evidence="9">
    <location>
        <begin position="565"/>
        <end position="622"/>
    </location>
</feature>
<accession>A0AAV5JSF2</accession>
<sequence length="723" mass="81485">MVWILEPEKVPKNSLVEKVLREQKRKRDFFEVSPVQKYAIVKDQKLILKDTDGTKTTTIQLKGCTIEAVSASSFPSRKWAKRFPIKVENKTSLIYDGSKILYLYLETSWEKESWCKALRLASSEDKEKLLWFTKLNEDFHSFLVSLNAGYPSFMKPSTGFNTEPTDKGHRFDGSSSKVRLFWKKFSRKTSAKSSVESKGTWTNPSIREERKTSDKLHSSQDSVTNKVSNSSVEENTIVPPLSTCFHSGSQNYTSVASDAESEDRFSFDEGILCLNLLISRLFFDAKSNTGLKTAIQARIQRTLSNMRTPTYIGDVICTDIDVGNLPPYIHGMRLLPADMKEVWAFEVDIEYSGGAVLNVETRLEVREPDLQKGIIDTTSEQNSSGNLSSELLEGFEYYGKQLNLSEGTLDVVEQKNEADAEPKVDGVKSYKGTVLTTNYLSRWKSMLNSIAKQVSQVPLSLSIRVASLRGTLQLRIKPPPSDQLWFGFTSMPDIEFDLESSVGEHKITSGHIALFLINRFKSAIRETMVLPNSESVCLPWMLAEKDDWVQKKVAPFIWHNQEAVGDNSSLSEPCSPQLTEAKSKETSNVSASDCPESKYQKHRKAESFKQPISEASSTVPSIKGSKSLQELKTPLLAGDELHEACNKNIEEIPACQSTSRSSVQLGKQNSTAEDDDSRPKKTGRRARMLDLGKKMGEKFEEKRRHLEERSRHIVEKMRGNEIN</sequence>
<evidence type="ECO:0000256" key="1">
    <source>
        <dbReference type="ARBA" id="ARBA00004586"/>
    </source>
</evidence>
<keyword evidence="3" id="KW-0812">Transmembrane</keyword>
<dbReference type="GO" id="GO:0008289">
    <property type="term" value="F:lipid binding"/>
    <property type="evidence" value="ECO:0007669"/>
    <property type="project" value="UniProtKB-KW"/>
</dbReference>
<evidence type="ECO:0008006" key="14">
    <source>
        <dbReference type="Google" id="ProtNLM"/>
    </source>
</evidence>
<keyword evidence="2" id="KW-0813">Transport</keyword>
<evidence type="ECO:0000313" key="13">
    <source>
        <dbReference type="Proteomes" id="UP001054252"/>
    </source>
</evidence>
<feature type="domain" description="SMP-LTD" evidence="11">
    <location>
        <begin position="263"/>
        <end position="539"/>
    </location>
</feature>
<dbReference type="Proteomes" id="UP001054252">
    <property type="component" value="Unassembled WGS sequence"/>
</dbReference>
<dbReference type="PANTHER" id="PTHR13466:SF0">
    <property type="entry name" value="SMP-LTD DOMAIN-CONTAINING PROTEIN"/>
    <property type="match status" value="1"/>
</dbReference>
<reference evidence="12 13" key="1">
    <citation type="journal article" date="2021" name="Commun. Biol.">
        <title>The genome of Shorea leprosula (Dipterocarpaceae) highlights the ecological relevance of drought in aseasonal tropical rainforests.</title>
        <authorList>
            <person name="Ng K.K.S."/>
            <person name="Kobayashi M.J."/>
            <person name="Fawcett J.A."/>
            <person name="Hatakeyama M."/>
            <person name="Paape T."/>
            <person name="Ng C.H."/>
            <person name="Ang C.C."/>
            <person name="Tnah L.H."/>
            <person name="Lee C.T."/>
            <person name="Nishiyama T."/>
            <person name="Sese J."/>
            <person name="O'Brien M.J."/>
            <person name="Copetti D."/>
            <person name="Mohd Noor M.I."/>
            <person name="Ong R.C."/>
            <person name="Putra M."/>
            <person name="Sireger I.Z."/>
            <person name="Indrioko S."/>
            <person name="Kosugi Y."/>
            <person name="Izuno A."/>
            <person name="Isagi Y."/>
            <person name="Lee S.L."/>
            <person name="Shimizu K.K."/>
        </authorList>
    </citation>
    <scope>NUCLEOTIDE SEQUENCE [LARGE SCALE GENOMIC DNA]</scope>
    <source>
        <strain evidence="12">214</strain>
    </source>
</reference>
<keyword evidence="7" id="KW-0446">Lipid-binding</keyword>
<evidence type="ECO:0000256" key="6">
    <source>
        <dbReference type="ARBA" id="ARBA00023055"/>
    </source>
</evidence>
<organism evidence="12 13">
    <name type="scientific">Rubroshorea leprosula</name>
    <dbReference type="NCBI Taxonomy" id="152421"/>
    <lineage>
        <taxon>Eukaryota</taxon>
        <taxon>Viridiplantae</taxon>
        <taxon>Streptophyta</taxon>
        <taxon>Embryophyta</taxon>
        <taxon>Tracheophyta</taxon>
        <taxon>Spermatophyta</taxon>
        <taxon>Magnoliopsida</taxon>
        <taxon>eudicotyledons</taxon>
        <taxon>Gunneridae</taxon>
        <taxon>Pentapetalae</taxon>
        <taxon>rosids</taxon>
        <taxon>malvids</taxon>
        <taxon>Malvales</taxon>
        <taxon>Dipterocarpaceae</taxon>
        <taxon>Rubroshorea</taxon>
    </lineage>
</organism>
<keyword evidence="5" id="KW-1133">Transmembrane helix</keyword>
<evidence type="ECO:0000256" key="9">
    <source>
        <dbReference type="SAM" id="MobiDB-lite"/>
    </source>
</evidence>
<comment type="caution">
    <text evidence="12">The sequence shown here is derived from an EMBL/GenBank/DDBJ whole genome shotgun (WGS) entry which is preliminary data.</text>
</comment>
<evidence type="ECO:0000256" key="5">
    <source>
        <dbReference type="ARBA" id="ARBA00022989"/>
    </source>
</evidence>
<dbReference type="CDD" id="cd21675">
    <property type="entry name" value="SMP_TEX2"/>
    <property type="match status" value="1"/>
</dbReference>
<feature type="compositionally biased region" description="Basic and acidic residues" evidence="9">
    <location>
        <begin position="206"/>
        <end position="218"/>
    </location>
</feature>
<evidence type="ECO:0000259" key="10">
    <source>
        <dbReference type="PROSITE" id="PS50003"/>
    </source>
</evidence>
<gene>
    <name evidence="12" type="ORF">SLEP1_g24834</name>
</gene>
<keyword evidence="8" id="KW-0472">Membrane</keyword>
<keyword evidence="4" id="KW-0256">Endoplasmic reticulum</keyword>
<evidence type="ECO:0000256" key="7">
    <source>
        <dbReference type="ARBA" id="ARBA00023121"/>
    </source>
</evidence>
<dbReference type="GO" id="GO:0006869">
    <property type="term" value="P:lipid transport"/>
    <property type="evidence" value="ECO:0007669"/>
    <property type="project" value="UniProtKB-KW"/>
</dbReference>
<evidence type="ECO:0000259" key="11">
    <source>
        <dbReference type="PROSITE" id="PS51847"/>
    </source>
</evidence>
<name>A0AAV5JSF2_9ROSI</name>
<comment type="subcellular location">
    <subcellularLocation>
        <location evidence="1">Endoplasmic reticulum membrane</location>
    </subcellularLocation>
</comment>
<evidence type="ECO:0000313" key="12">
    <source>
        <dbReference type="EMBL" id="GKV13871.1"/>
    </source>
</evidence>
<feature type="compositionally biased region" description="Basic and acidic residues" evidence="9">
    <location>
        <begin position="687"/>
        <end position="723"/>
    </location>
</feature>
<feature type="region of interest" description="Disordered" evidence="9">
    <location>
        <begin position="195"/>
        <end position="233"/>
    </location>
</feature>
<feature type="compositionally biased region" description="Polar residues" evidence="9">
    <location>
        <begin position="656"/>
        <end position="671"/>
    </location>
</feature>
<protein>
    <recommendedName>
        <fullName evidence="14">SMP-LTD domain-containing protein</fullName>
    </recommendedName>
</protein>
<dbReference type="PROSITE" id="PS51847">
    <property type="entry name" value="SMP"/>
    <property type="match status" value="1"/>
</dbReference>
<dbReference type="PROSITE" id="PS50003">
    <property type="entry name" value="PH_DOMAIN"/>
    <property type="match status" value="1"/>
</dbReference>
<keyword evidence="6" id="KW-0445">Lipid transport</keyword>
<dbReference type="EMBL" id="BPVZ01000039">
    <property type="protein sequence ID" value="GKV13871.1"/>
    <property type="molecule type" value="Genomic_DNA"/>
</dbReference>
<feature type="domain" description="PH" evidence="10">
    <location>
        <begin position="13"/>
        <end position="123"/>
    </location>
</feature>
<feature type="compositionally biased region" description="Polar residues" evidence="9">
    <location>
        <begin position="613"/>
        <end position="622"/>
    </location>
</feature>
<dbReference type="InterPro" id="IPR001849">
    <property type="entry name" value="PH_domain"/>
</dbReference>
<dbReference type="GO" id="GO:0005789">
    <property type="term" value="C:endoplasmic reticulum membrane"/>
    <property type="evidence" value="ECO:0007669"/>
    <property type="project" value="UniProtKB-SubCell"/>
</dbReference>
<feature type="compositionally biased region" description="Polar residues" evidence="9">
    <location>
        <begin position="219"/>
        <end position="233"/>
    </location>
</feature>
<dbReference type="SUPFAM" id="SSF50729">
    <property type="entry name" value="PH domain-like"/>
    <property type="match status" value="1"/>
</dbReference>
<dbReference type="InterPro" id="IPR057080">
    <property type="entry name" value="PH_SMPa"/>
</dbReference>
<feature type="compositionally biased region" description="Polar residues" evidence="9">
    <location>
        <begin position="566"/>
        <end position="591"/>
    </location>
</feature>
<proteinExistence type="predicted"/>